<comment type="similarity">
    <text evidence="3">Belongs to the RNase PH family.</text>
</comment>
<dbReference type="SUPFAM" id="SSF55666">
    <property type="entry name" value="Ribonuclease PH domain 2-like"/>
    <property type="match status" value="1"/>
</dbReference>
<evidence type="ECO:0000313" key="10">
    <source>
        <dbReference type="Proteomes" id="UP000092321"/>
    </source>
</evidence>
<dbReference type="PANTHER" id="PTHR11097">
    <property type="entry name" value="EXOSOME COMPLEX EXONUCLEASE RIBOSOMAL RNA PROCESSING PROTEIN"/>
    <property type="match status" value="1"/>
</dbReference>
<dbReference type="InterPro" id="IPR036345">
    <property type="entry name" value="ExoRNase_PH_dom2_sf"/>
</dbReference>
<dbReference type="GO" id="GO:0016075">
    <property type="term" value="P:rRNA catabolic process"/>
    <property type="evidence" value="ECO:0007669"/>
    <property type="project" value="TreeGrafter"/>
</dbReference>
<dbReference type="GO" id="GO:0000176">
    <property type="term" value="C:nuclear exosome (RNase complex)"/>
    <property type="evidence" value="ECO:0007669"/>
    <property type="project" value="UniProtKB-ARBA"/>
</dbReference>
<dbReference type="AlphaFoldDB" id="A0A1B7TCW3"/>
<dbReference type="CDD" id="cd11368">
    <property type="entry name" value="RNase_PH_RRP45"/>
    <property type="match status" value="1"/>
</dbReference>
<proteinExistence type="inferred from homology"/>
<organism evidence="9 10">
    <name type="scientific">Hanseniaspora valbyensis NRRL Y-1626</name>
    <dbReference type="NCBI Taxonomy" id="766949"/>
    <lineage>
        <taxon>Eukaryota</taxon>
        <taxon>Fungi</taxon>
        <taxon>Dikarya</taxon>
        <taxon>Ascomycota</taxon>
        <taxon>Saccharomycotina</taxon>
        <taxon>Saccharomycetes</taxon>
        <taxon>Saccharomycodales</taxon>
        <taxon>Saccharomycodaceae</taxon>
        <taxon>Hanseniaspora</taxon>
    </lineage>
</organism>
<dbReference type="InterPro" id="IPR015847">
    <property type="entry name" value="ExoRNase_PH_dom2"/>
</dbReference>
<dbReference type="EMBL" id="LXPE01000016">
    <property type="protein sequence ID" value="OBA26557.1"/>
    <property type="molecule type" value="Genomic_DNA"/>
</dbReference>
<dbReference type="GO" id="GO:0034476">
    <property type="term" value="P:U5 snRNA 3'-end processing"/>
    <property type="evidence" value="ECO:0007669"/>
    <property type="project" value="TreeGrafter"/>
</dbReference>
<feature type="domain" description="Exoribonuclease phosphorolytic" evidence="8">
    <location>
        <begin position="229"/>
        <end position="280"/>
    </location>
</feature>
<dbReference type="InterPro" id="IPR020568">
    <property type="entry name" value="Ribosomal_Su5_D2-typ_SF"/>
</dbReference>
<name>A0A1B7TCW3_9ASCO</name>
<protein>
    <recommendedName>
        <fullName evidence="11">Ribosomal protein S5 domain 2-like protein</fullName>
    </recommendedName>
</protein>
<dbReference type="OrthoDB" id="10264038at2759"/>
<dbReference type="InterPro" id="IPR001247">
    <property type="entry name" value="ExoRNase_PH_dom1"/>
</dbReference>
<dbReference type="GO" id="GO:0000467">
    <property type="term" value="P:exonucleolytic trimming to generate mature 3'-end of 5.8S rRNA from tricistronic rRNA transcript (SSU-rRNA, 5.8S rRNA, LSU-rRNA)"/>
    <property type="evidence" value="ECO:0007669"/>
    <property type="project" value="UniProtKB-ARBA"/>
</dbReference>
<dbReference type="GO" id="GO:0005730">
    <property type="term" value="C:nucleolus"/>
    <property type="evidence" value="ECO:0007669"/>
    <property type="project" value="UniProtKB-ARBA"/>
</dbReference>
<dbReference type="GO" id="GO:0071035">
    <property type="term" value="P:nuclear polyadenylation-dependent rRNA catabolic process"/>
    <property type="evidence" value="ECO:0007669"/>
    <property type="project" value="TreeGrafter"/>
</dbReference>
<evidence type="ECO:0000259" key="7">
    <source>
        <dbReference type="Pfam" id="PF01138"/>
    </source>
</evidence>
<keyword evidence="6" id="KW-0539">Nucleus</keyword>
<dbReference type="Pfam" id="PF03725">
    <property type="entry name" value="RNase_PH_C"/>
    <property type="match status" value="1"/>
</dbReference>
<evidence type="ECO:0000259" key="8">
    <source>
        <dbReference type="Pfam" id="PF03725"/>
    </source>
</evidence>
<evidence type="ECO:0000313" key="9">
    <source>
        <dbReference type="EMBL" id="OBA26557.1"/>
    </source>
</evidence>
<keyword evidence="4" id="KW-0963">Cytoplasm</keyword>
<dbReference type="PANTHER" id="PTHR11097:SF14">
    <property type="entry name" value="EXOSOME COMPLEX COMPONENT RRP45"/>
    <property type="match status" value="1"/>
</dbReference>
<dbReference type="GO" id="GO:0071028">
    <property type="term" value="P:nuclear mRNA surveillance"/>
    <property type="evidence" value="ECO:0007669"/>
    <property type="project" value="TreeGrafter"/>
</dbReference>
<accession>A0A1B7TCW3</accession>
<evidence type="ECO:0000256" key="5">
    <source>
        <dbReference type="ARBA" id="ARBA00022884"/>
    </source>
</evidence>
<evidence type="ECO:0008006" key="11">
    <source>
        <dbReference type="Google" id="ProtNLM"/>
    </source>
</evidence>
<dbReference type="GO" id="GO:0034473">
    <property type="term" value="P:U1 snRNA 3'-end processing"/>
    <property type="evidence" value="ECO:0007669"/>
    <property type="project" value="TreeGrafter"/>
</dbReference>
<keyword evidence="5" id="KW-0694">RNA-binding</keyword>
<dbReference type="InterPro" id="IPR033100">
    <property type="entry name" value="Rrp45"/>
</dbReference>
<keyword evidence="10" id="KW-1185">Reference proteome</keyword>
<dbReference type="GO" id="GO:0071038">
    <property type="term" value="P:TRAMP-dependent tRNA surveillance pathway"/>
    <property type="evidence" value="ECO:0007669"/>
    <property type="project" value="TreeGrafter"/>
</dbReference>
<comment type="subcellular location">
    <subcellularLocation>
        <location evidence="2">Cytoplasm</location>
    </subcellularLocation>
    <subcellularLocation>
        <location evidence="1">Nucleus</location>
    </subcellularLocation>
</comment>
<evidence type="ECO:0000256" key="2">
    <source>
        <dbReference type="ARBA" id="ARBA00004496"/>
    </source>
</evidence>
<dbReference type="InterPro" id="IPR027408">
    <property type="entry name" value="PNPase/RNase_PH_dom_sf"/>
</dbReference>
<evidence type="ECO:0000256" key="1">
    <source>
        <dbReference type="ARBA" id="ARBA00004123"/>
    </source>
</evidence>
<evidence type="ECO:0000256" key="3">
    <source>
        <dbReference type="ARBA" id="ARBA00006678"/>
    </source>
</evidence>
<dbReference type="Gene3D" id="3.30.230.70">
    <property type="entry name" value="GHMP Kinase, N-terminal domain"/>
    <property type="match status" value="1"/>
</dbReference>
<comment type="caution">
    <text evidence="9">The sequence shown here is derived from an EMBL/GenBank/DDBJ whole genome shotgun (WGS) entry which is preliminary data.</text>
</comment>
<dbReference type="GO" id="GO:0034475">
    <property type="term" value="P:U4 snRNA 3'-end processing"/>
    <property type="evidence" value="ECO:0007669"/>
    <property type="project" value="TreeGrafter"/>
</dbReference>
<dbReference type="GO" id="GO:0035925">
    <property type="term" value="F:mRNA 3'-UTR AU-rich region binding"/>
    <property type="evidence" value="ECO:0007669"/>
    <property type="project" value="TreeGrafter"/>
</dbReference>
<dbReference type="Pfam" id="PF01138">
    <property type="entry name" value="RNase_PH"/>
    <property type="match status" value="1"/>
</dbReference>
<feature type="domain" description="Exoribonuclease phosphorolytic" evidence="7">
    <location>
        <begin position="36"/>
        <end position="174"/>
    </location>
</feature>
<evidence type="ECO:0000256" key="4">
    <source>
        <dbReference type="ARBA" id="ARBA00022490"/>
    </source>
</evidence>
<sequence length="319" mass="36305">MAKDLVITNTERQFILDLLANSQRLDGRKSLLQQRDLNINITPNRYGDIYLELKRDDGSIATRLHCKVTAEIVKPKDQRPFEGTFYINCEFNGLAGLNFENYKVGNNSDEFYYGRLIESMILRSNALDLEQLCIVAGLKVWNIRVDVHVLEFDGGFLELASIGCMTALLHYRRPDVTVRNEKVTIHSFDEKEGVKLGVLHIPIALQFNLFPLKEAAEIIKTNTSSENNNELVVLDCTLKEDLLKDGEFIIALNKNREIVQLNKPGGIPISASKIVEFSHMALPIIEETTNKILKAIDIDEKKRNKYAHLLSAENDRYVE</sequence>
<dbReference type="InterPro" id="IPR050590">
    <property type="entry name" value="Exosome_comp_Rrp42_subfam"/>
</dbReference>
<reference evidence="10" key="1">
    <citation type="journal article" date="2016" name="Proc. Natl. Acad. Sci. U.S.A.">
        <title>Comparative genomics of biotechnologically important yeasts.</title>
        <authorList>
            <person name="Riley R."/>
            <person name="Haridas S."/>
            <person name="Wolfe K.H."/>
            <person name="Lopes M.R."/>
            <person name="Hittinger C.T."/>
            <person name="Goeker M."/>
            <person name="Salamov A.A."/>
            <person name="Wisecaver J.H."/>
            <person name="Long T.M."/>
            <person name="Calvey C.H."/>
            <person name="Aerts A.L."/>
            <person name="Barry K.W."/>
            <person name="Choi C."/>
            <person name="Clum A."/>
            <person name="Coughlan A.Y."/>
            <person name="Deshpande S."/>
            <person name="Douglass A.P."/>
            <person name="Hanson S.J."/>
            <person name="Klenk H.-P."/>
            <person name="LaButti K.M."/>
            <person name="Lapidus A."/>
            <person name="Lindquist E.A."/>
            <person name="Lipzen A.M."/>
            <person name="Meier-Kolthoff J.P."/>
            <person name="Ohm R.A."/>
            <person name="Otillar R.P."/>
            <person name="Pangilinan J.L."/>
            <person name="Peng Y."/>
            <person name="Rokas A."/>
            <person name="Rosa C.A."/>
            <person name="Scheuner C."/>
            <person name="Sibirny A.A."/>
            <person name="Slot J.C."/>
            <person name="Stielow J.B."/>
            <person name="Sun H."/>
            <person name="Kurtzman C.P."/>
            <person name="Blackwell M."/>
            <person name="Grigoriev I.V."/>
            <person name="Jeffries T.W."/>
        </authorList>
    </citation>
    <scope>NUCLEOTIDE SEQUENCE [LARGE SCALE GENOMIC DNA]</scope>
    <source>
        <strain evidence="10">NRRL Y-1626</strain>
    </source>
</reference>
<evidence type="ECO:0000256" key="6">
    <source>
        <dbReference type="ARBA" id="ARBA00023242"/>
    </source>
</evidence>
<dbReference type="Proteomes" id="UP000092321">
    <property type="component" value="Unassembled WGS sequence"/>
</dbReference>
<gene>
    <name evidence="9" type="ORF">HANVADRAFT_53021</name>
</gene>
<dbReference type="GO" id="GO:0000177">
    <property type="term" value="C:cytoplasmic exosome (RNase complex)"/>
    <property type="evidence" value="ECO:0007669"/>
    <property type="project" value="TreeGrafter"/>
</dbReference>
<dbReference type="SUPFAM" id="SSF54211">
    <property type="entry name" value="Ribosomal protein S5 domain 2-like"/>
    <property type="match status" value="1"/>
</dbReference>